<dbReference type="Gene3D" id="3.40.50.1820">
    <property type="entry name" value="alpha/beta hydrolase"/>
    <property type="match status" value="1"/>
</dbReference>
<dbReference type="EMBL" id="BSNJ01000001">
    <property type="protein sequence ID" value="GLQ19768.1"/>
    <property type="molecule type" value="Genomic_DNA"/>
</dbReference>
<feature type="domain" description="Peptidase S9 prolyl oligopeptidase catalytic" evidence="3">
    <location>
        <begin position="601"/>
        <end position="801"/>
    </location>
</feature>
<evidence type="ECO:0000256" key="1">
    <source>
        <dbReference type="SAM" id="MobiDB-lite"/>
    </source>
</evidence>
<evidence type="ECO:0000259" key="4">
    <source>
        <dbReference type="Pfam" id="PF00930"/>
    </source>
</evidence>
<proteinExistence type="predicted"/>
<keyword evidence="6" id="KW-1185">Reference proteome</keyword>
<protein>
    <submittedName>
        <fullName evidence="5">Peptidase S9</fullName>
    </submittedName>
</protein>
<gene>
    <name evidence="5" type="ORF">GCM10007854_07230</name>
</gene>
<dbReference type="InterPro" id="IPR001375">
    <property type="entry name" value="Peptidase_S9_cat"/>
</dbReference>
<reference evidence="5" key="2">
    <citation type="submission" date="2023-01" db="EMBL/GenBank/DDBJ databases">
        <title>Draft genome sequence of Algimonas porphyrae strain NBRC 108216.</title>
        <authorList>
            <person name="Sun Q."/>
            <person name="Mori K."/>
        </authorList>
    </citation>
    <scope>NUCLEOTIDE SEQUENCE</scope>
    <source>
        <strain evidence="5">NBRC 108216</strain>
    </source>
</reference>
<dbReference type="InterPro" id="IPR050278">
    <property type="entry name" value="Serine_Prot_S9B/DPPIV"/>
</dbReference>
<evidence type="ECO:0000313" key="5">
    <source>
        <dbReference type="EMBL" id="GLQ19768.1"/>
    </source>
</evidence>
<dbReference type="PANTHER" id="PTHR11731">
    <property type="entry name" value="PROTEASE FAMILY S9B,C DIPEPTIDYL-PEPTIDASE IV-RELATED"/>
    <property type="match status" value="1"/>
</dbReference>
<dbReference type="RefSeq" id="WP_284369698.1">
    <property type="nucleotide sequence ID" value="NZ_BSNJ01000001.1"/>
</dbReference>
<dbReference type="Proteomes" id="UP001161390">
    <property type="component" value="Unassembled WGS sequence"/>
</dbReference>
<reference evidence="5" key="1">
    <citation type="journal article" date="2014" name="Int. J. Syst. Evol. Microbiol.">
        <title>Complete genome of a new Firmicutes species belonging to the dominant human colonic microbiota ('Ruminococcus bicirculans') reveals two chromosomes and a selective capacity to utilize plant glucans.</title>
        <authorList>
            <consortium name="NISC Comparative Sequencing Program"/>
            <person name="Wegmann U."/>
            <person name="Louis P."/>
            <person name="Goesmann A."/>
            <person name="Henrissat B."/>
            <person name="Duncan S.H."/>
            <person name="Flint H.J."/>
        </authorList>
    </citation>
    <scope>NUCLEOTIDE SEQUENCE</scope>
    <source>
        <strain evidence="5">NBRC 108216</strain>
    </source>
</reference>
<evidence type="ECO:0000256" key="2">
    <source>
        <dbReference type="SAM" id="SignalP"/>
    </source>
</evidence>
<dbReference type="SUPFAM" id="SSF82171">
    <property type="entry name" value="DPP6 N-terminal domain-like"/>
    <property type="match status" value="1"/>
</dbReference>
<name>A0ABQ5UX91_9PROT</name>
<sequence length="807" mass="89460">MGARYLSHLFLAASLSGLLVACNDAPDRPPSGDVDIESNETVPALQKAASDALTPRGQRRSYLVTDPGPGKLTPERLHASPSIDGLSLSDAKIAPSGEFVTVLKGREDDAQQQDLWAYDIETGEGRLLVSSTDLLGEPEVLSEEEKNRRERQRQYASGIVDYSWVGGDLLMFPLGGDIYLYDLATEDARQVTATAGFETDPKVSSDGSLIAYVRDDELYVKDLETGLERQLTNSATETIRNATASFVVQEELDRDTGYWISPDANRIAYTQIDESPIAIETRANIGPDGITTLDQRYPFAGTDNATVRLGVVRTSGGSTRWIDLGDDDDIYLTRVAWAPDNSALYAGILSRDNQTHTVYRVNLSDYRAEVFYEETSPTWLNIRSDFTPLEGGFRMISERDGMRRYYEITEDGAQQLTPSDILVDTIRCSATDGTLYVSGWRDDPLSTHLFKVETMNVLAHEDGAGGDASEGQTDTRLIATQISETPGQHGAAFDADCSRYLGSYSNDNTPHQVRAFNADGSPLAWLSENALDDSHPYAPYLDAHIIPEYGTLTAEDGSELHYQLYKPTDLKSGERRASVTIVYGGPGVQRVMNRWQRKHLSRMLAHHGFVVFAVDGRGSTNRGKAFEDVLHRALGRAEVVDQTLGAEWLKQQDFIDPDRMGVYGWSYGGYMVLMMLAQTDLYASGVSGAPVTDWALYDTAYTERYLGDPRPDHPNHTDGAYDGGSVFTWLDGLTEPVLVIHGMADDNVVFRHTVKLMDAMQKRGRHNLDLMTYPGEKHGFRADTSRVHRDRQILEFFLETLDLPDAD</sequence>
<dbReference type="PANTHER" id="PTHR11731:SF193">
    <property type="entry name" value="DIPEPTIDYL PEPTIDASE 9"/>
    <property type="match status" value="1"/>
</dbReference>
<dbReference type="Pfam" id="PF00326">
    <property type="entry name" value="Peptidase_S9"/>
    <property type="match status" value="1"/>
</dbReference>
<dbReference type="InterPro" id="IPR002469">
    <property type="entry name" value="Peptidase_S9B_N"/>
</dbReference>
<evidence type="ECO:0000313" key="6">
    <source>
        <dbReference type="Proteomes" id="UP001161390"/>
    </source>
</evidence>
<dbReference type="Gene3D" id="2.140.10.30">
    <property type="entry name" value="Dipeptidylpeptidase IV, N-terminal domain"/>
    <property type="match status" value="1"/>
</dbReference>
<feature type="domain" description="Dipeptidylpeptidase IV N-terminal" evidence="4">
    <location>
        <begin position="175"/>
        <end position="510"/>
    </location>
</feature>
<organism evidence="5 6">
    <name type="scientific">Algimonas porphyrae</name>
    <dbReference type="NCBI Taxonomy" id="1128113"/>
    <lineage>
        <taxon>Bacteria</taxon>
        <taxon>Pseudomonadati</taxon>
        <taxon>Pseudomonadota</taxon>
        <taxon>Alphaproteobacteria</taxon>
        <taxon>Maricaulales</taxon>
        <taxon>Robiginitomaculaceae</taxon>
        <taxon>Algimonas</taxon>
    </lineage>
</organism>
<evidence type="ECO:0000259" key="3">
    <source>
        <dbReference type="Pfam" id="PF00326"/>
    </source>
</evidence>
<comment type="caution">
    <text evidence="5">The sequence shown here is derived from an EMBL/GenBank/DDBJ whole genome shotgun (WGS) entry which is preliminary data.</text>
</comment>
<dbReference type="Pfam" id="PF00930">
    <property type="entry name" value="DPPIV_N"/>
    <property type="match status" value="1"/>
</dbReference>
<feature type="region of interest" description="Disordered" evidence="1">
    <location>
        <begin position="48"/>
        <end position="77"/>
    </location>
</feature>
<dbReference type="SUPFAM" id="SSF53474">
    <property type="entry name" value="alpha/beta-Hydrolases"/>
    <property type="match status" value="1"/>
</dbReference>
<dbReference type="PROSITE" id="PS51257">
    <property type="entry name" value="PROKAR_LIPOPROTEIN"/>
    <property type="match status" value="1"/>
</dbReference>
<dbReference type="InterPro" id="IPR029058">
    <property type="entry name" value="AB_hydrolase_fold"/>
</dbReference>
<accession>A0ABQ5UX91</accession>
<feature type="chain" id="PRO_5045984554" evidence="2">
    <location>
        <begin position="22"/>
        <end position="807"/>
    </location>
</feature>
<feature type="signal peptide" evidence="2">
    <location>
        <begin position="1"/>
        <end position="21"/>
    </location>
</feature>
<keyword evidence="2" id="KW-0732">Signal</keyword>